<dbReference type="CDD" id="cd22808">
    <property type="entry name" value="Complexin_NTD_CPLX_I_II"/>
    <property type="match status" value="1"/>
</dbReference>
<feature type="compositionally biased region" description="Basic and acidic residues" evidence="7">
    <location>
        <begin position="36"/>
        <end position="93"/>
    </location>
</feature>
<proteinExistence type="inferred from homology"/>
<dbReference type="InParanoid" id="T1ELD2"/>
<evidence type="ECO:0008006" key="11">
    <source>
        <dbReference type="Google" id="ProtNLM"/>
    </source>
</evidence>
<reference evidence="8 10" key="2">
    <citation type="journal article" date="2013" name="Nature">
        <title>Insights into bilaterian evolution from three spiralian genomes.</title>
        <authorList>
            <person name="Simakov O."/>
            <person name="Marletaz F."/>
            <person name="Cho S.J."/>
            <person name="Edsinger-Gonzales E."/>
            <person name="Havlak P."/>
            <person name="Hellsten U."/>
            <person name="Kuo D.H."/>
            <person name="Larsson T."/>
            <person name="Lv J."/>
            <person name="Arendt D."/>
            <person name="Savage R."/>
            <person name="Osoegawa K."/>
            <person name="de Jong P."/>
            <person name="Grimwood J."/>
            <person name="Chapman J.A."/>
            <person name="Shapiro H."/>
            <person name="Aerts A."/>
            <person name="Otillar R.P."/>
            <person name="Terry A.Y."/>
            <person name="Boore J.L."/>
            <person name="Grigoriev I.V."/>
            <person name="Lindberg D.R."/>
            <person name="Seaver E.C."/>
            <person name="Weisblat D.A."/>
            <person name="Putnam N.H."/>
            <person name="Rokhsar D.S."/>
        </authorList>
    </citation>
    <scope>NUCLEOTIDE SEQUENCE</scope>
</reference>
<evidence type="ECO:0000313" key="10">
    <source>
        <dbReference type="Proteomes" id="UP000015101"/>
    </source>
</evidence>
<dbReference type="Proteomes" id="UP000015101">
    <property type="component" value="Unassembled WGS sequence"/>
</dbReference>
<evidence type="ECO:0000256" key="4">
    <source>
        <dbReference type="ARBA" id="ARBA00022775"/>
    </source>
</evidence>
<dbReference type="GO" id="GO:0016079">
    <property type="term" value="P:synaptic vesicle exocytosis"/>
    <property type="evidence" value="ECO:0000318"/>
    <property type="project" value="GO_Central"/>
</dbReference>
<evidence type="ECO:0000256" key="1">
    <source>
        <dbReference type="ARBA" id="ARBA00005396"/>
    </source>
</evidence>
<comment type="similarity">
    <text evidence="1">Belongs to the complexin/synaphin family.</text>
</comment>
<evidence type="ECO:0000256" key="2">
    <source>
        <dbReference type="ARBA" id="ARBA00022448"/>
    </source>
</evidence>
<dbReference type="GO" id="GO:0050804">
    <property type="term" value="P:modulation of chemical synaptic transmission"/>
    <property type="evidence" value="ECO:0000318"/>
    <property type="project" value="GO_Central"/>
</dbReference>
<keyword evidence="5" id="KW-0175">Coiled coil</keyword>
<accession>T1ELD2</accession>
<evidence type="ECO:0000313" key="9">
    <source>
        <dbReference type="EnsemblMetazoa" id="HelroP153940"/>
    </source>
</evidence>
<feature type="compositionally biased region" description="Basic and acidic residues" evidence="7">
    <location>
        <begin position="18"/>
        <end position="27"/>
    </location>
</feature>
<keyword evidence="3" id="KW-0268">Exocytosis</keyword>
<dbReference type="EnsemblMetazoa" id="HelroT153940">
    <property type="protein sequence ID" value="HelroP153940"/>
    <property type="gene ID" value="HelroG153940"/>
</dbReference>
<dbReference type="FunFam" id="1.20.5.580:FF:000002">
    <property type="entry name" value="Complexin, isoform AB"/>
    <property type="match status" value="1"/>
</dbReference>
<organism evidence="9 10">
    <name type="scientific">Helobdella robusta</name>
    <name type="common">Californian leech</name>
    <dbReference type="NCBI Taxonomy" id="6412"/>
    <lineage>
        <taxon>Eukaryota</taxon>
        <taxon>Metazoa</taxon>
        <taxon>Spiralia</taxon>
        <taxon>Lophotrochozoa</taxon>
        <taxon>Annelida</taxon>
        <taxon>Clitellata</taxon>
        <taxon>Hirudinea</taxon>
        <taxon>Rhynchobdellida</taxon>
        <taxon>Glossiphoniidae</taxon>
        <taxon>Helobdella</taxon>
    </lineage>
</organism>
<dbReference type="Pfam" id="PF05835">
    <property type="entry name" value="Synaphin"/>
    <property type="match status" value="1"/>
</dbReference>
<dbReference type="EMBL" id="KB095811">
    <property type="protein sequence ID" value="ESO12311.1"/>
    <property type="molecule type" value="Genomic_DNA"/>
</dbReference>
<keyword evidence="2" id="KW-0813">Transport</keyword>
<dbReference type="GO" id="GO:0031630">
    <property type="term" value="P:regulation of synaptic vesicle fusion to presynaptic active zone membrane"/>
    <property type="evidence" value="ECO:0000318"/>
    <property type="project" value="GO_Central"/>
</dbReference>
<name>T1ELD2_HELRO</name>
<dbReference type="GO" id="GO:0019905">
    <property type="term" value="F:syntaxin binding"/>
    <property type="evidence" value="ECO:0007669"/>
    <property type="project" value="InterPro"/>
</dbReference>
<evidence type="ECO:0000256" key="6">
    <source>
        <dbReference type="ARBA" id="ARBA00037297"/>
    </source>
</evidence>
<feature type="region of interest" description="Disordered" evidence="7">
    <location>
        <begin position="1"/>
        <end position="117"/>
    </location>
</feature>
<dbReference type="SUPFAM" id="SSF58038">
    <property type="entry name" value="SNARE fusion complex"/>
    <property type="match status" value="1"/>
</dbReference>
<gene>
    <name evidence="9" type="primary">20197382</name>
    <name evidence="8" type="ORF">HELRODRAFT_153940</name>
</gene>
<dbReference type="FunCoup" id="T1ELD2">
    <property type="interactions" value="152"/>
</dbReference>
<dbReference type="GO" id="GO:0043195">
    <property type="term" value="C:terminal bouton"/>
    <property type="evidence" value="ECO:0000318"/>
    <property type="project" value="GO_Central"/>
</dbReference>
<evidence type="ECO:0000256" key="3">
    <source>
        <dbReference type="ARBA" id="ARBA00022483"/>
    </source>
</evidence>
<dbReference type="OrthoDB" id="6229630at2759"/>
<dbReference type="RefSeq" id="XP_009009031.1">
    <property type="nucleotide sequence ID" value="XM_009010783.1"/>
</dbReference>
<dbReference type="HOGENOM" id="CLU_132159_0_0_1"/>
<dbReference type="PANTHER" id="PTHR16705:SF4">
    <property type="entry name" value="COMPLEXIN"/>
    <property type="match status" value="1"/>
</dbReference>
<dbReference type="GeneID" id="20197382"/>
<reference evidence="10" key="1">
    <citation type="submission" date="2012-12" db="EMBL/GenBank/DDBJ databases">
        <authorList>
            <person name="Hellsten U."/>
            <person name="Grimwood J."/>
            <person name="Chapman J.A."/>
            <person name="Shapiro H."/>
            <person name="Aerts A."/>
            <person name="Otillar R.P."/>
            <person name="Terry A.Y."/>
            <person name="Boore J.L."/>
            <person name="Simakov O."/>
            <person name="Marletaz F."/>
            <person name="Cho S.-J."/>
            <person name="Edsinger-Gonzales E."/>
            <person name="Havlak P."/>
            <person name="Kuo D.-H."/>
            <person name="Larsson T."/>
            <person name="Lv J."/>
            <person name="Arendt D."/>
            <person name="Savage R."/>
            <person name="Osoegawa K."/>
            <person name="de Jong P."/>
            <person name="Lindberg D.R."/>
            <person name="Seaver E.C."/>
            <person name="Weisblat D.A."/>
            <person name="Putnam N.H."/>
            <person name="Grigoriev I.V."/>
            <person name="Rokhsar D.S."/>
        </authorList>
    </citation>
    <scope>NUCLEOTIDE SEQUENCE</scope>
</reference>
<dbReference type="EMBL" id="AMQM01000134">
    <property type="status" value="NOT_ANNOTATED_CDS"/>
    <property type="molecule type" value="Genomic_DNA"/>
</dbReference>
<evidence type="ECO:0000256" key="5">
    <source>
        <dbReference type="ARBA" id="ARBA00023054"/>
    </source>
</evidence>
<evidence type="ECO:0000256" key="7">
    <source>
        <dbReference type="SAM" id="MobiDB-lite"/>
    </source>
</evidence>
<dbReference type="GO" id="GO:0031201">
    <property type="term" value="C:SNARE complex"/>
    <property type="evidence" value="ECO:0000318"/>
    <property type="project" value="GO_Central"/>
</dbReference>
<evidence type="ECO:0000313" key="8">
    <source>
        <dbReference type="EMBL" id="ESO12311.1"/>
    </source>
</evidence>
<dbReference type="STRING" id="6412.T1ELD2"/>
<sequence>MVSLLGGGLLGNPLSGALEDKDDKKDGDEEEDPEVLEAKREAEERRNEKYRKMEEERETMRQGIRDKYHIQKKEVPKEDPGLEGRLGRKKRDDEGSDPLHPSASGTQATGFPKNLDDLTAKVKDLPGTVMTTVTEATDKCSLQ</sequence>
<dbReference type="KEGG" id="hro:HELRODRAFT_153940"/>
<comment type="function">
    <text evidence="6">Positively regulates a late step in synaptic vesicle exocytosis.</text>
</comment>
<dbReference type="eggNOG" id="ENOG502S3I2">
    <property type="taxonomic scope" value="Eukaryota"/>
</dbReference>
<keyword evidence="10" id="KW-1185">Reference proteome</keyword>
<feature type="compositionally biased region" description="Gly residues" evidence="7">
    <location>
        <begin position="1"/>
        <end position="10"/>
    </location>
</feature>
<protein>
    <recommendedName>
        <fullName evidence="11">Complexin</fullName>
    </recommendedName>
</protein>
<reference evidence="9" key="3">
    <citation type="submission" date="2015-06" db="UniProtKB">
        <authorList>
            <consortium name="EnsemblMetazoa"/>
        </authorList>
    </citation>
    <scope>IDENTIFICATION</scope>
</reference>
<dbReference type="GO" id="GO:0000149">
    <property type="term" value="F:SNARE binding"/>
    <property type="evidence" value="ECO:0000318"/>
    <property type="project" value="GO_Central"/>
</dbReference>
<keyword evidence="4" id="KW-0532">Neurotransmitter transport</keyword>
<dbReference type="Gene3D" id="1.20.5.580">
    <property type="entry name" value="Single Helix bin"/>
    <property type="match status" value="1"/>
</dbReference>
<dbReference type="PANTHER" id="PTHR16705">
    <property type="entry name" value="COMPLEXIN"/>
    <property type="match status" value="1"/>
</dbReference>
<dbReference type="AlphaFoldDB" id="T1ELD2"/>
<dbReference type="CTD" id="20197382"/>
<dbReference type="InterPro" id="IPR008849">
    <property type="entry name" value="Synaphin"/>
</dbReference>